<dbReference type="EMBL" id="CP003597">
    <property type="protein sequence ID" value="AFY86032.1"/>
    <property type="molecule type" value="Genomic_DNA"/>
</dbReference>
<keyword evidence="4" id="KW-1185">Reference proteome</keyword>
<keyword evidence="1" id="KW-0732">Signal</keyword>
<reference evidence="3 4" key="1">
    <citation type="submission" date="2012-06" db="EMBL/GenBank/DDBJ databases">
        <title>Finished chromosome of genome of Chroococcidiopsis thermalis PCC 7203.</title>
        <authorList>
            <consortium name="US DOE Joint Genome Institute"/>
            <person name="Gugger M."/>
            <person name="Coursin T."/>
            <person name="Rippka R."/>
            <person name="Tandeau De Marsac N."/>
            <person name="Huntemann M."/>
            <person name="Wei C.-L."/>
            <person name="Han J."/>
            <person name="Detter J.C."/>
            <person name="Han C."/>
            <person name="Tapia R."/>
            <person name="Davenport K."/>
            <person name="Daligault H."/>
            <person name="Erkkila T."/>
            <person name="Gu W."/>
            <person name="Munk A.C.C."/>
            <person name="Teshima H."/>
            <person name="Xu Y."/>
            <person name="Chain P."/>
            <person name="Chen A."/>
            <person name="Krypides N."/>
            <person name="Mavromatis K."/>
            <person name="Markowitz V."/>
            <person name="Szeto E."/>
            <person name="Ivanova N."/>
            <person name="Mikhailova N."/>
            <person name="Ovchinnikova G."/>
            <person name="Pagani I."/>
            <person name="Pati A."/>
            <person name="Goodwin L."/>
            <person name="Peters L."/>
            <person name="Pitluck S."/>
            <person name="Woyke T."/>
            <person name="Kerfeld C."/>
        </authorList>
    </citation>
    <scope>NUCLEOTIDE SEQUENCE [LARGE SCALE GENOMIC DNA]</scope>
    <source>
        <strain evidence="3 4">PCC 7203</strain>
    </source>
</reference>
<dbReference type="eggNOG" id="COG3210">
    <property type="taxonomic scope" value="Bacteria"/>
</dbReference>
<feature type="chain" id="PRO_5003936191" evidence="1">
    <location>
        <begin position="36"/>
        <end position="1238"/>
    </location>
</feature>
<feature type="signal peptide" evidence="1">
    <location>
        <begin position="1"/>
        <end position="35"/>
    </location>
</feature>
<name>K9TT74_CHRTP</name>
<dbReference type="HOGENOM" id="CLU_001325_1_0_3"/>
<dbReference type="Gene3D" id="2.160.20.10">
    <property type="entry name" value="Single-stranded right-handed beta-helix, Pectin lyase-like"/>
    <property type="match status" value="3"/>
</dbReference>
<dbReference type="RefSeq" id="WP_015152583.1">
    <property type="nucleotide sequence ID" value="NC_019695.1"/>
</dbReference>
<dbReference type="Pfam" id="PF05860">
    <property type="entry name" value="TPS"/>
    <property type="match status" value="1"/>
</dbReference>
<feature type="domain" description="Filamentous haemagglutinin FhaB/tRNA nuclease CdiA-like TPS" evidence="2">
    <location>
        <begin position="47"/>
        <end position="160"/>
    </location>
</feature>
<sequence>MYLQISSVSGRWCVRLGLACAIVGSAIAFGSPALAQVPPPDSQIVPDSTLGVENSTVNSSPNGLDTISGGARREGNLFHSFERFSIPDGRAALFNNGADIQNILTRVTGGSVSDIDGILAARGTANLFLLNPNGIIFGENASLRVGGSFIATTASSINFADGTQFSATPGTGAPLLTVSVPLGLQFGTSPRGIINRSLAVDNNNFPVGLQVDPGKTLGLIGGNINLEGSRLTARGGRVELGAVAAPGVVGINPDSSGFRFSFPTDLALGDILLTADTTVSPTRPTFVNVRSGGGGSIAVNARNLSLFGGSELLAGISGNQGSASAVAGDIVINAQGSVTIDGLGQFPERFFSTGIYNTVEEGGTGKGGNIDITTSSLFLRDRAVIGANTDTESQGDAGNIQITATNPNDSILLEGGSFIQTDSFSQSNAGNVTITADGRVSFIGFGNTGVSSGVFSRMATEGGIGKSGSITIKARSLSVTEGAQINTGTSGQGDAGNVTINADEDVSLNDNGRIFSQVEATGAGKGGDITIQARSLSLTEGAQINTSTSGQGNAGSIEITANDLTNSIAIGGGSFVETSSFGTGNAGNVAITADGNVSLDTKSYISSSLNKIPADSTGQTLQVPSNRRGGDINIKARSLDVTNGSVLSATTFSQGNAGNINLDVSDTVTLDRANSSDTGIYNNTQNTQGGTSKGGNISIKAGSLLLKNEAVVTASTIGQGDAGNIQIDTTGSVILSGGSRLFTLSSGTGNAGNITITSGDRVEFEGVADNLPGGAFSFLFQNSEFTGTRRAGDIKIQARSLSLSNGAQISTDTFGEGNAGNIDIAVDDTVTFAGVNQDNTSGVFSRVRASGIGNGGDINLSAGTLFVNDGAQVNAISLGTGNAGNVTIKATNGITISGFNQGFPSAVGSSVENEGTGNGGDINIAIRDGSLSLTNGGIISASILSGQGDAGNIDIKARNIYLDDRENSNRGGIFAGTISGNGGDIRLQASRSVRLRSGSRIFTSAGGTGQPGSGGNITIDSPLVIANANGNNDITANAFNGNGGRIEVNAQSIFGLNRIDGETVQSRLGTDTPTADDFLNFLDNSSSNDVAAISLSDPSLSGTVSFNTADIDPSRDIVELPTGLVDASSLVAAGCPSGAENRFTVAGRGGLPPAPADKLSSDALLTDWANLQTPETQNRAAVETTLPVATNTTLTPPVETITEATSWQYDRNGAIILTSGDTTSPSHLKETLTSCPSS</sequence>
<evidence type="ECO:0000313" key="3">
    <source>
        <dbReference type="EMBL" id="AFY86032.1"/>
    </source>
</evidence>
<protein>
    <submittedName>
        <fullName evidence="3">Filamentous hemagglutinin family outer membrane protein</fullName>
    </submittedName>
</protein>
<organism evidence="3 4">
    <name type="scientific">Chroococcidiopsis thermalis (strain PCC 7203)</name>
    <dbReference type="NCBI Taxonomy" id="251229"/>
    <lineage>
        <taxon>Bacteria</taxon>
        <taxon>Bacillati</taxon>
        <taxon>Cyanobacteriota</taxon>
        <taxon>Cyanophyceae</taxon>
        <taxon>Chroococcidiopsidales</taxon>
        <taxon>Chroococcidiopsidaceae</taxon>
        <taxon>Chroococcidiopsis</taxon>
    </lineage>
</organism>
<dbReference type="PATRIC" id="fig|251229.3.peg.572"/>
<dbReference type="SUPFAM" id="SSF51126">
    <property type="entry name" value="Pectin lyase-like"/>
    <property type="match status" value="4"/>
</dbReference>
<proteinExistence type="predicted"/>
<dbReference type="InterPro" id="IPR008638">
    <property type="entry name" value="FhaB/CdiA-like_TPS"/>
</dbReference>
<dbReference type="SMART" id="SM00912">
    <property type="entry name" value="Haemagg_act"/>
    <property type="match status" value="1"/>
</dbReference>
<dbReference type="Proteomes" id="UP000010384">
    <property type="component" value="Chromosome"/>
</dbReference>
<evidence type="ECO:0000259" key="2">
    <source>
        <dbReference type="SMART" id="SM00912"/>
    </source>
</evidence>
<gene>
    <name evidence="3" type="ORF">Chro_0486</name>
</gene>
<evidence type="ECO:0000313" key="4">
    <source>
        <dbReference type="Proteomes" id="UP000010384"/>
    </source>
</evidence>
<dbReference type="OrthoDB" id="501088at2"/>
<dbReference type="InParanoid" id="K9TT74"/>
<evidence type="ECO:0000256" key="1">
    <source>
        <dbReference type="SAM" id="SignalP"/>
    </source>
</evidence>
<dbReference type="InterPro" id="IPR012334">
    <property type="entry name" value="Pectin_lyas_fold"/>
</dbReference>
<dbReference type="STRING" id="251229.Chro_0486"/>
<dbReference type="InterPro" id="IPR011050">
    <property type="entry name" value="Pectin_lyase_fold/virulence"/>
</dbReference>
<dbReference type="NCBIfam" id="TIGR01901">
    <property type="entry name" value="adhes_NPXG"/>
    <property type="match status" value="1"/>
</dbReference>
<accession>K9TT74</accession>
<dbReference type="AlphaFoldDB" id="K9TT74"/>
<dbReference type="KEGG" id="cthe:Chro_0486"/>